<comment type="caution">
    <text evidence="1">The sequence shown here is derived from an EMBL/GenBank/DDBJ whole genome shotgun (WGS) entry which is preliminary data.</text>
</comment>
<evidence type="ECO:0000313" key="1">
    <source>
        <dbReference type="EMBL" id="MDN3193714.1"/>
    </source>
</evidence>
<dbReference type="RefSeq" id="WP_227331248.1">
    <property type="nucleotide sequence ID" value="NZ_CABGRP010000004.1"/>
</dbReference>
<organism evidence="1 2">
    <name type="scientific">Enterococcus faecalis</name>
    <name type="common">Streptococcus faecalis</name>
    <dbReference type="NCBI Taxonomy" id="1351"/>
    <lineage>
        <taxon>Bacteria</taxon>
        <taxon>Bacillati</taxon>
        <taxon>Bacillota</taxon>
        <taxon>Bacilli</taxon>
        <taxon>Lactobacillales</taxon>
        <taxon>Enterococcaceae</taxon>
        <taxon>Enterococcus</taxon>
    </lineage>
</organism>
<name>A0AAW7KDQ4_ENTFL</name>
<accession>A0AAW7KDQ4</accession>
<keyword evidence="1" id="KW-0238">DNA-binding</keyword>
<reference evidence="1" key="2">
    <citation type="submission" date="2023-03" db="EMBL/GenBank/DDBJ databases">
        <authorList>
            <person name="Zajac M."/>
            <person name="Kwit R."/>
            <person name="Wasyl D."/>
        </authorList>
    </citation>
    <scope>NUCLEOTIDE SEQUENCE</scope>
    <source>
        <strain evidence="1">691B_2</strain>
    </source>
</reference>
<protein>
    <submittedName>
        <fullName evidence="1">DNA-binding protein</fullName>
    </submittedName>
</protein>
<dbReference type="GO" id="GO:0003677">
    <property type="term" value="F:DNA binding"/>
    <property type="evidence" value="ECO:0007669"/>
    <property type="project" value="UniProtKB-KW"/>
</dbReference>
<dbReference type="EMBL" id="JAREWH010000028">
    <property type="protein sequence ID" value="MDN3193714.1"/>
    <property type="molecule type" value="Genomic_DNA"/>
</dbReference>
<evidence type="ECO:0000313" key="2">
    <source>
        <dbReference type="Proteomes" id="UP001173174"/>
    </source>
</evidence>
<reference evidence="1" key="1">
    <citation type="journal article" date="2023" name="Pathogens">
        <title>Prevalence of Enterococcus spp. and the Whole-Genome Characteristics of Enterococcus faecium and Enterococcus faecalis Strains Isolated from Free-Living Birds in Poland.</title>
        <authorList>
            <person name="Kwit R."/>
            <person name="Zajac M."/>
            <person name="Smialowska-Weglinska A."/>
            <person name="Skarzynska M."/>
            <person name="Bomba A."/>
            <person name="Lalak A."/>
            <person name="Skrzypiec E."/>
            <person name="Wojdat D."/>
            <person name="Koza W."/>
            <person name="Mikos-Wojewoda E."/>
            <person name="Pasim P."/>
            <person name="Skora M."/>
            <person name="Polak M."/>
            <person name="Wiacek J."/>
            <person name="Wasyl D."/>
        </authorList>
    </citation>
    <scope>NUCLEOTIDE SEQUENCE</scope>
    <source>
        <strain evidence="1">691B_2</strain>
    </source>
</reference>
<dbReference type="Proteomes" id="UP001173174">
    <property type="component" value="Unassembled WGS sequence"/>
</dbReference>
<gene>
    <name evidence="1" type="ORF">P0E79_14675</name>
</gene>
<sequence length="81" mass="9791">MNQSFQKLLARQQLPLVLTNEDLRKMFQVSDSTLNRLFKTGSFPMCWLEIRGHYLRDEVLEWLEMSNQDEFRENLELLRSL</sequence>
<proteinExistence type="predicted"/>
<dbReference type="AlphaFoldDB" id="A0AAW7KDQ4"/>